<dbReference type="Proteomes" id="UP000198393">
    <property type="component" value="Unassembled WGS sequence"/>
</dbReference>
<evidence type="ECO:0000256" key="1">
    <source>
        <dbReference type="SAM" id="SignalP"/>
    </source>
</evidence>
<feature type="chain" id="PRO_5013212487" description="Cohesin domain-containing protein" evidence="1">
    <location>
        <begin position="26"/>
        <end position="314"/>
    </location>
</feature>
<dbReference type="RefSeq" id="WP_089357473.1">
    <property type="nucleotide sequence ID" value="NZ_FZPD01000004.1"/>
</dbReference>
<accession>A0A239KMQ6</accession>
<evidence type="ECO:0000313" key="2">
    <source>
        <dbReference type="EMBL" id="SNT19667.1"/>
    </source>
</evidence>
<gene>
    <name evidence="2" type="ORF">SAMN05421640_2794</name>
</gene>
<dbReference type="PROSITE" id="PS51257">
    <property type="entry name" value="PROKAR_LIPOPROTEIN"/>
    <property type="match status" value="1"/>
</dbReference>
<dbReference type="AlphaFoldDB" id="A0A239KMQ6"/>
<keyword evidence="1" id="KW-0732">Signal</keyword>
<proteinExistence type="predicted"/>
<keyword evidence="3" id="KW-1185">Reference proteome</keyword>
<evidence type="ECO:0000313" key="3">
    <source>
        <dbReference type="Proteomes" id="UP000198393"/>
    </source>
</evidence>
<organism evidence="2 3">
    <name type="scientific">Ekhidna lutea</name>
    <dbReference type="NCBI Taxonomy" id="447679"/>
    <lineage>
        <taxon>Bacteria</taxon>
        <taxon>Pseudomonadati</taxon>
        <taxon>Bacteroidota</taxon>
        <taxon>Cytophagia</taxon>
        <taxon>Cytophagales</taxon>
        <taxon>Reichenbachiellaceae</taxon>
        <taxon>Ekhidna</taxon>
    </lineage>
</organism>
<sequence length="314" mass="32352">MQKLKKNLLSILGLSLLVLFTTSCGGDDEPVAAAPSVTVSASVNGEAIASGDEVIVGSSVTFDVTVNAEGGVNGLDVNGTSYTRSQLNAEAGDTQGTISITSSAITEAQIGSTLVFEFQAVDDLDQTSAVVTFEVSAIAAPSPDARSYSAVLLPVPTGDFMNENFFSVSSGTKYSSDDVTSTSESISPTIDFGYYYGSSEEASIASPKGFESTVFSAQVDGWSVKNATVLKTTSMTAAQFNETATWADIDAAFDAGTTDDNGIITNLAVGSVLAFETVDGVRGLIHISAIDPGFESNDSITLDILAQLDATASN</sequence>
<evidence type="ECO:0008006" key="4">
    <source>
        <dbReference type="Google" id="ProtNLM"/>
    </source>
</evidence>
<protein>
    <recommendedName>
        <fullName evidence="4">Cohesin domain-containing protein</fullName>
    </recommendedName>
</protein>
<feature type="signal peptide" evidence="1">
    <location>
        <begin position="1"/>
        <end position="25"/>
    </location>
</feature>
<name>A0A239KMQ6_EKHLU</name>
<dbReference type="EMBL" id="FZPD01000004">
    <property type="protein sequence ID" value="SNT19667.1"/>
    <property type="molecule type" value="Genomic_DNA"/>
</dbReference>
<dbReference type="OrthoDB" id="980684at2"/>
<reference evidence="2 3" key="1">
    <citation type="submission" date="2017-06" db="EMBL/GenBank/DDBJ databases">
        <authorList>
            <person name="Kim H.J."/>
            <person name="Triplett B.A."/>
        </authorList>
    </citation>
    <scope>NUCLEOTIDE SEQUENCE [LARGE SCALE GENOMIC DNA]</scope>
    <source>
        <strain evidence="2 3">DSM 19307</strain>
    </source>
</reference>